<dbReference type="SMART" id="SM00028">
    <property type="entry name" value="TPR"/>
    <property type="match status" value="6"/>
</dbReference>
<organism evidence="2 3">
    <name type="scientific">Floridaenema flaviceps BLCC-F50</name>
    <dbReference type="NCBI Taxonomy" id="3153642"/>
    <lineage>
        <taxon>Bacteria</taxon>
        <taxon>Bacillati</taxon>
        <taxon>Cyanobacteriota</taxon>
        <taxon>Cyanophyceae</taxon>
        <taxon>Oscillatoriophycideae</taxon>
        <taxon>Aerosakkonematales</taxon>
        <taxon>Aerosakkonemataceae</taxon>
        <taxon>Floridanema</taxon>
        <taxon>Floridanema flaviceps</taxon>
    </lineage>
</organism>
<name>A0ABV4Y5G3_9CYAN</name>
<dbReference type="PANTHER" id="PTHR10098">
    <property type="entry name" value="RAPSYN-RELATED"/>
    <property type="match status" value="1"/>
</dbReference>
<evidence type="ECO:0000313" key="3">
    <source>
        <dbReference type="Proteomes" id="UP001576784"/>
    </source>
</evidence>
<dbReference type="InterPro" id="IPR019734">
    <property type="entry name" value="TPR_rpt"/>
</dbReference>
<dbReference type="Proteomes" id="UP001576784">
    <property type="component" value="Unassembled WGS sequence"/>
</dbReference>
<dbReference type="RefSeq" id="WP_413268145.1">
    <property type="nucleotide sequence ID" value="NZ_JBHFNR010000295.1"/>
</dbReference>
<keyword evidence="3" id="KW-1185">Reference proteome</keyword>
<dbReference type="Gene3D" id="1.25.40.10">
    <property type="entry name" value="Tetratricopeptide repeat domain"/>
    <property type="match status" value="3"/>
</dbReference>
<dbReference type="InterPro" id="IPR024983">
    <property type="entry name" value="CHAT_dom"/>
</dbReference>
<dbReference type="SUPFAM" id="SSF48452">
    <property type="entry name" value="TPR-like"/>
    <property type="match status" value="2"/>
</dbReference>
<dbReference type="Pfam" id="PF12770">
    <property type="entry name" value="CHAT"/>
    <property type="match status" value="1"/>
</dbReference>
<protein>
    <submittedName>
        <fullName evidence="2">CHAT domain-containing protein</fullName>
    </submittedName>
</protein>
<accession>A0ABV4Y5G3</accession>
<dbReference type="Pfam" id="PF13176">
    <property type="entry name" value="TPR_7"/>
    <property type="match status" value="1"/>
</dbReference>
<evidence type="ECO:0000259" key="1">
    <source>
        <dbReference type="Pfam" id="PF12770"/>
    </source>
</evidence>
<dbReference type="EMBL" id="JBHFNR010000295">
    <property type="protein sequence ID" value="MFB2898547.1"/>
    <property type="molecule type" value="Genomic_DNA"/>
</dbReference>
<comment type="caution">
    <text evidence="2">The sequence shown here is derived from an EMBL/GenBank/DDBJ whole genome shotgun (WGS) entry which is preliminary data.</text>
</comment>
<reference evidence="2 3" key="1">
    <citation type="submission" date="2024-09" db="EMBL/GenBank/DDBJ databases">
        <title>Floridaenema gen nov. (Aerosakkonemataceae, Aerosakkonematales ord. nov., Cyanobacteria) from benthic tropical and subtropical fresh waters, with the description of four new species.</title>
        <authorList>
            <person name="Moretto J.A."/>
            <person name="Berthold D.E."/>
            <person name="Lefler F.W."/>
            <person name="Huang I.-S."/>
            <person name="Laughinghouse H. IV."/>
        </authorList>
    </citation>
    <scope>NUCLEOTIDE SEQUENCE [LARGE SCALE GENOMIC DNA]</scope>
    <source>
        <strain evidence="2 3">BLCC-F50</strain>
    </source>
</reference>
<feature type="domain" description="CHAT" evidence="1">
    <location>
        <begin position="629"/>
        <end position="897"/>
    </location>
</feature>
<gene>
    <name evidence="2" type="ORF">ACE1CI_36995</name>
</gene>
<evidence type="ECO:0000313" key="2">
    <source>
        <dbReference type="EMBL" id="MFB2898547.1"/>
    </source>
</evidence>
<dbReference type="PANTHER" id="PTHR10098:SF112">
    <property type="entry name" value="SLR0380 PROTEIN"/>
    <property type="match status" value="1"/>
</dbReference>
<proteinExistence type="predicted"/>
<dbReference type="InterPro" id="IPR011990">
    <property type="entry name" value="TPR-like_helical_dom_sf"/>
</dbReference>
<sequence length="899" mass="100111">MFKPFKFSLVLCLGLVISLCWENLILPSPATANFSFLCNSSLRSLRLCGSISSNFNSSQLLQQGKTLYEGEQFAEAIKLWREAERNFAAQKDTLSQSLTLSFLSLAYQKLGDRQSAQSTIDQSLNLLQTIPDSNREKNQVLATVLNTQGRLQQSLGQTEEALLTLQKATAAYQKAGDEQGRIGSLINQAQTLQSLGFYQRSAKILTQLEQNIQNQTNPQLKLKGLLSLSSILRTNGDLETSQELGKQALEVAEKLASPSALTTALINLGNTELALARRVEAVAEDTADNQQVQPRKIAALTYYQKAATIANFSNQKLQAQVNQMRLLLETKQWKEAESLWQEIQAELAQTPANRNKVFAQINLANSLLKTANPNWEFTQPQSIGKLLANAVQEAKSLADKRAESYSLGVLGELYEKTGQFRDAEQLTKQALQQANSINATDISYLWEWQLGRLYKVQKSWENAIASYTTAINTLKSLRSDLVNINPEVQFTFRDSVEPVYRELVDLLLQPSTPPSIPPVNGGERGGVTQTKLIQARLVIESLQLAELDNFFREACLDAKPEQIEKLDVKAAIIYPVILPDRLEIIVSLPQQPLKNYKVSIPQNQVESTINQLEQALAIRHSNQEERLQISQQVYDWLIRPMQADLQASGVQTLVFISDGSLRNIPMAALHDGQQYLLEKYNIALTPGLQLLRTQPLNRKRLRALTGGLSEEREGFSALPGVRMELQQINAEVPGITLLNQDFTSRSLSQQVAELPFPVVHLATHGQFSSNFKQTFILAWDGPINVKQLDDLLRIRNPNLPSEIELLVLSACETAAGDSRAALGLAGVAVRAGARSTLATLWKVSDESTAVLMAEFYRELATPGITKAEALRRAQITLLNNRSYRNPYFWAPYVLVGNWL</sequence>